<reference evidence="7 8" key="1">
    <citation type="submission" date="2024-07" db="EMBL/GenBank/DDBJ databases">
        <title>Chromosome-level genome assembly of the water stick insect Ranatra chinensis (Heteroptera: Nepidae).</title>
        <authorList>
            <person name="Liu X."/>
        </authorList>
    </citation>
    <scope>NUCLEOTIDE SEQUENCE [LARGE SCALE GENOMIC DNA]</scope>
    <source>
        <strain evidence="7">Cailab_2021Rc</strain>
        <tissue evidence="7">Muscle</tissue>
    </source>
</reference>
<evidence type="ECO:0000313" key="8">
    <source>
        <dbReference type="Proteomes" id="UP001558652"/>
    </source>
</evidence>
<dbReference type="EMBL" id="JBFDAA010000002">
    <property type="protein sequence ID" value="KAL1139557.1"/>
    <property type="molecule type" value="Genomic_DNA"/>
</dbReference>
<dbReference type="CDD" id="cd03192">
    <property type="entry name" value="GST_C_Sigma_like"/>
    <property type="match status" value="1"/>
</dbReference>
<comment type="similarity">
    <text evidence="3">Belongs to the GST superfamily. Sigma family.</text>
</comment>
<evidence type="ECO:0000256" key="1">
    <source>
        <dbReference type="ARBA" id="ARBA00012452"/>
    </source>
</evidence>
<protein>
    <recommendedName>
        <fullName evidence="1">glutathione transferase</fullName>
        <ecNumber evidence="1">2.5.1.18</ecNumber>
    </recommendedName>
</protein>
<dbReference type="Gene3D" id="1.20.1050.10">
    <property type="match status" value="1"/>
</dbReference>
<name>A0ABD0Z4V7_9HEMI</name>
<keyword evidence="8" id="KW-1185">Reference proteome</keyword>
<evidence type="ECO:0000259" key="5">
    <source>
        <dbReference type="PROSITE" id="PS50404"/>
    </source>
</evidence>
<dbReference type="AlphaFoldDB" id="A0ABD0Z4V7"/>
<dbReference type="CDD" id="cd03039">
    <property type="entry name" value="GST_N_Sigma_like"/>
    <property type="match status" value="1"/>
</dbReference>
<organism evidence="7 8">
    <name type="scientific">Ranatra chinensis</name>
    <dbReference type="NCBI Taxonomy" id="642074"/>
    <lineage>
        <taxon>Eukaryota</taxon>
        <taxon>Metazoa</taxon>
        <taxon>Ecdysozoa</taxon>
        <taxon>Arthropoda</taxon>
        <taxon>Hexapoda</taxon>
        <taxon>Insecta</taxon>
        <taxon>Pterygota</taxon>
        <taxon>Neoptera</taxon>
        <taxon>Paraneoptera</taxon>
        <taxon>Hemiptera</taxon>
        <taxon>Heteroptera</taxon>
        <taxon>Panheteroptera</taxon>
        <taxon>Nepomorpha</taxon>
        <taxon>Nepidae</taxon>
        <taxon>Ranatrinae</taxon>
        <taxon>Ranatra</taxon>
    </lineage>
</organism>
<dbReference type="FunFam" id="1.20.1050.10:FF:000030">
    <property type="entry name" value="Glutathione S-transferase S1"/>
    <property type="match status" value="1"/>
</dbReference>
<dbReference type="EC" id="2.5.1.18" evidence="1"/>
<dbReference type="InterPro" id="IPR040079">
    <property type="entry name" value="Glutathione_S-Trfase"/>
</dbReference>
<dbReference type="SFLD" id="SFLDS00019">
    <property type="entry name" value="Glutathione_Transferase_(cytos"/>
    <property type="match status" value="1"/>
</dbReference>
<dbReference type="SFLD" id="SFLDG01205">
    <property type="entry name" value="AMPS.1"/>
    <property type="match status" value="1"/>
</dbReference>
<dbReference type="FunFam" id="3.40.30.10:FF:000035">
    <property type="entry name" value="hematopoietic prostaglandin D synthase"/>
    <property type="match status" value="1"/>
</dbReference>
<dbReference type="InterPro" id="IPR036282">
    <property type="entry name" value="Glutathione-S-Trfase_C_sf"/>
</dbReference>
<sequence>MPTYKLTYFPVKALAEPIRFVLSYMGQEFEDYRFEREQWPSIKPSMPFGKVPVLEIDGVKLHQSTALTRYLGKKAGLGGKNDWEDLQIDIAVETLHDFRAAVGNYFYDADETSKEKKKEPLMSETVPYYLKKFDELVKENGGYLANGALSWGDLYFVAVSDYLSGMLEFDICEKYSNLKALKDKVLEIPKIKEWIKKRPETAF</sequence>
<dbReference type="InterPro" id="IPR050213">
    <property type="entry name" value="GST_superfamily"/>
</dbReference>
<dbReference type="Gene3D" id="3.40.30.10">
    <property type="entry name" value="Glutaredoxin"/>
    <property type="match status" value="1"/>
</dbReference>
<dbReference type="PANTHER" id="PTHR11571:SF224">
    <property type="entry name" value="HEMATOPOIETIC PROSTAGLANDIN D SYNTHASE"/>
    <property type="match status" value="1"/>
</dbReference>
<dbReference type="Proteomes" id="UP001558652">
    <property type="component" value="Unassembled WGS sequence"/>
</dbReference>
<dbReference type="PROSITE" id="PS50405">
    <property type="entry name" value="GST_CTER"/>
    <property type="match status" value="1"/>
</dbReference>
<dbReference type="SFLD" id="SFLDG00363">
    <property type="entry name" value="AMPS_(cytGST):_Alpha-__Mu-__Pi"/>
    <property type="match status" value="1"/>
</dbReference>
<feature type="domain" description="GST N-terminal" evidence="5">
    <location>
        <begin position="2"/>
        <end position="79"/>
    </location>
</feature>
<evidence type="ECO:0000313" key="7">
    <source>
        <dbReference type="EMBL" id="KAL1139557.1"/>
    </source>
</evidence>
<accession>A0ABD0Z4V7</accession>
<comment type="caution">
    <text evidence="7">The sequence shown here is derived from an EMBL/GenBank/DDBJ whole genome shotgun (WGS) entry which is preliminary data.</text>
</comment>
<dbReference type="InterPro" id="IPR036249">
    <property type="entry name" value="Thioredoxin-like_sf"/>
</dbReference>
<dbReference type="GO" id="GO:0004364">
    <property type="term" value="F:glutathione transferase activity"/>
    <property type="evidence" value="ECO:0007669"/>
    <property type="project" value="UniProtKB-EC"/>
</dbReference>
<dbReference type="InterPro" id="IPR004046">
    <property type="entry name" value="GST_C"/>
</dbReference>
<evidence type="ECO:0000259" key="6">
    <source>
        <dbReference type="PROSITE" id="PS50405"/>
    </source>
</evidence>
<gene>
    <name evidence="7" type="ORF">AAG570_006540</name>
</gene>
<evidence type="ECO:0000256" key="4">
    <source>
        <dbReference type="ARBA" id="ARBA00047960"/>
    </source>
</evidence>
<feature type="domain" description="GST C-terminal" evidence="6">
    <location>
        <begin position="81"/>
        <end position="203"/>
    </location>
</feature>
<dbReference type="InterPro" id="IPR004045">
    <property type="entry name" value="Glutathione_S-Trfase_N"/>
</dbReference>
<dbReference type="PROSITE" id="PS50404">
    <property type="entry name" value="GST_NTER"/>
    <property type="match status" value="1"/>
</dbReference>
<keyword evidence="2" id="KW-0808">Transferase</keyword>
<evidence type="ECO:0000256" key="2">
    <source>
        <dbReference type="ARBA" id="ARBA00022679"/>
    </source>
</evidence>
<dbReference type="SUPFAM" id="SSF52833">
    <property type="entry name" value="Thioredoxin-like"/>
    <property type="match status" value="1"/>
</dbReference>
<dbReference type="SUPFAM" id="SSF47616">
    <property type="entry name" value="GST C-terminal domain-like"/>
    <property type="match status" value="1"/>
</dbReference>
<proteinExistence type="inferred from homology"/>
<dbReference type="Pfam" id="PF14497">
    <property type="entry name" value="GST_C_3"/>
    <property type="match status" value="1"/>
</dbReference>
<dbReference type="GO" id="GO:0004602">
    <property type="term" value="F:glutathione peroxidase activity"/>
    <property type="evidence" value="ECO:0007669"/>
    <property type="project" value="UniProtKB-ARBA"/>
</dbReference>
<dbReference type="InterPro" id="IPR010987">
    <property type="entry name" value="Glutathione-S-Trfase_C-like"/>
</dbReference>
<evidence type="ECO:0000256" key="3">
    <source>
        <dbReference type="ARBA" id="ARBA00038317"/>
    </source>
</evidence>
<dbReference type="PANTHER" id="PTHR11571">
    <property type="entry name" value="GLUTATHIONE S-TRANSFERASE"/>
    <property type="match status" value="1"/>
</dbReference>
<dbReference type="Pfam" id="PF02798">
    <property type="entry name" value="GST_N"/>
    <property type="match status" value="1"/>
</dbReference>
<comment type="catalytic activity">
    <reaction evidence="4">
        <text>RX + glutathione = an S-substituted glutathione + a halide anion + H(+)</text>
        <dbReference type="Rhea" id="RHEA:16437"/>
        <dbReference type="ChEBI" id="CHEBI:15378"/>
        <dbReference type="ChEBI" id="CHEBI:16042"/>
        <dbReference type="ChEBI" id="CHEBI:17792"/>
        <dbReference type="ChEBI" id="CHEBI:57925"/>
        <dbReference type="ChEBI" id="CHEBI:90779"/>
        <dbReference type="EC" id="2.5.1.18"/>
    </reaction>
</comment>